<protein>
    <submittedName>
        <fullName evidence="5">Receptor-type tyrosine-protein phosphatase beta</fullName>
    </submittedName>
</protein>
<dbReference type="OrthoDB" id="10057517at2759"/>
<gene>
    <name evidence="5" type="ORF">Baya_15540</name>
</gene>
<evidence type="ECO:0000313" key="5">
    <source>
        <dbReference type="EMBL" id="TTJ07841.1"/>
    </source>
</evidence>
<proteinExistence type="predicted"/>
<dbReference type="PROSITE" id="PS50853">
    <property type="entry name" value="FN3"/>
    <property type="match status" value="3"/>
</dbReference>
<feature type="domain" description="Tyrosine-protein phosphatase" evidence="3">
    <location>
        <begin position="1331"/>
        <end position="1404"/>
    </location>
</feature>
<dbReference type="EMBL" id="VCAZ01000219">
    <property type="protein sequence ID" value="TTJ07841.1"/>
    <property type="molecule type" value="Genomic_DNA"/>
</dbReference>
<dbReference type="InterPro" id="IPR000242">
    <property type="entry name" value="PTP_cat"/>
</dbReference>
<dbReference type="PANTHER" id="PTHR46957">
    <property type="entry name" value="CYTOKINE RECEPTOR"/>
    <property type="match status" value="1"/>
</dbReference>
<feature type="region of interest" description="Disordered" evidence="2">
    <location>
        <begin position="74"/>
        <end position="171"/>
    </location>
</feature>
<keyword evidence="6" id="KW-1185">Reference proteome</keyword>
<evidence type="ECO:0000259" key="4">
    <source>
        <dbReference type="PROSITE" id="PS50853"/>
    </source>
</evidence>
<dbReference type="CDD" id="cd00063">
    <property type="entry name" value="FN3"/>
    <property type="match status" value="3"/>
</dbReference>
<dbReference type="SUPFAM" id="SSF49265">
    <property type="entry name" value="Fibronectin type III"/>
    <property type="match status" value="7"/>
</dbReference>
<dbReference type="Gene3D" id="2.60.40.10">
    <property type="entry name" value="Immunoglobulins"/>
    <property type="match status" value="6"/>
</dbReference>
<organism evidence="5 6">
    <name type="scientific">Bagarius yarrelli</name>
    <name type="common">Goonch</name>
    <name type="synonym">Bagrus yarrelli</name>
    <dbReference type="NCBI Taxonomy" id="175774"/>
    <lineage>
        <taxon>Eukaryota</taxon>
        <taxon>Metazoa</taxon>
        <taxon>Chordata</taxon>
        <taxon>Craniata</taxon>
        <taxon>Vertebrata</taxon>
        <taxon>Euteleostomi</taxon>
        <taxon>Actinopterygii</taxon>
        <taxon>Neopterygii</taxon>
        <taxon>Teleostei</taxon>
        <taxon>Ostariophysi</taxon>
        <taxon>Siluriformes</taxon>
        <taxon>Sisoridae</taxon>
        <taxon>Sisorinae</taxon>
        <taxon>Bagarius</taxon>
    </lineage>
</organism>
<dbReference type="GO" id="GO:0004725">
    <property type="term" value="F:protein tyrosine phosphatase activity"/>
    <property type="evidence" value="ECO:0007669"/>
    <property type="project" value="InterPro"/>
</dbReference>
<dbReference type="PANTHER" id="PTHR46957:SF2">
    <property type="entry name" value="RECEPTOR-TYPE TYROSINE-PROTEIN PHOSPHATASE BETA"/>
    <property type="match status" value="1"/>
</dbReference>
<keyword evidence="1" id="KW-0904">Protein phosphatase</keyword>
<feature type="compositionally biased region" description="Polar residues" evidence="2">
    <location>
        <begin position="76"/>
        <end position="124"/>
    </location>
</feature>
<feature type="compositionally biased region" description="Low complexity" evidence="2">
    <location>
        <begin position="542"/>
        <end position="564"/>
    </location>
</feature>
<dbReference type="InterPro" id="IPR029021">
    <property type="entry name" value="Prot-tyrosine_phosphatase-like"/>
</dbReference>
<dbReference type="Pfam" id="PF00102">
    <property type="entry name" value="Y_phosphatase"/>
    <property type="match status" value="1"/>
</dbReference>
<dbReference type="GO" id="GO:0016020">
    <property type="term" value="C:membrane"/>
    <property type="evidence" value="ECO:0007669"/>
    <property type="project" value="UniProtKB-SubCell"/>
</dbReference>
<evidence type="ECO:0000256" key="2">
    <source>
        <dbReference type="SAM" id="MobiDB-lite"/>
    </source>
</evidence>
<dbReference type="InterPro" id="IPR003961">
    <property type="entry name" value="FN3_dom"/>
</dbReference>
<evidence type="ECO:0000313" key="6">
    <source>
        <dbReference type="Proteomes" id="UP000319801"/>
    </source>
</evidence>
<accession>A0A556VBW1</accession>
<dbReference type="Gene3D" id="3.90.190.10">
    <property type="entry name" value="Protein tyrosine phosphatase superfamily"/>
    <property type="match status" value="1"/>
</dbReference>
<evidence type="ECO:0000256" key="1">
    <source>
        <dbReference type="ARBA" id="ARBA00022912"/>
    </source>
</evidence>
<dbReference type="SMART" id="SM00060">
    <property type="entry name" value="FN3"/>
    <property type="match status" value="7"/>
</dbReference>
<feature type="domain" description="Fibronectin type-III" evidence="4">
    <location>
        <begin position="661"/>
        <end position="749"/>
    </location>
</feature>
<keyword evidence="5" id="KW-0675">Receptor</keyword>
<dbReference type="Proteomes" id="UP000319801">
    <property type="component" value="Unassembled WGS sequence"/>
</dbReference>
<dbReference type="FunFam" id="2.60.40.10:FF:000369">
    <property type="entry name" value="Protein tyrosine phosphatase, receptor type B"/>
    <property type="match status" value="4"/>
</dbReference>
<feature type="domain" description="Fibronectin type-III" evidence="4">
    <location>
        <begin position="750"/>
        <end position="841"/>
    </location>
</feature>
<sequence>MRIPVTSHHTVGTRTKRTGTTGIINKQKLAQTVKVGLLNAKKQEVSVTVLPPEMRSGLRNVMVVSEFLQDDHRSTASRFTPNPNETHNTVTSHEGTIHTATPSHTTASQHSVTSRIAQRPQTLNIRKLQPHQTATTWATRVKTTATTAPSVNTTAPVTMTETTTAPSVTKTSPVTITKTKTAPLVTKTASVTLAETTTATSVTKTFPVPMTETTTALSVTKIAPLTMTETKTASVTMAKTTTAASVTKTSQVNIIETTTALSVTKIAPVTITETTTAPSVTKIAPVTMAGTKTAPSVTNTSPVTMTEITTAPLVNKTYLVTMTETTTAPLVTMTKTKTAPSLTKTAPAAISIAVTQTTVTVPLPPKSTVFIAGTETRTAPPTSGLISKANFSPRPVTSWITIAAFTTTTPGTASTLNTTTPITVFGPTTSVPIITARRATKSGTKTPKSTTITSTDTARWVTKTSVEISLTKNTLLNTTDLRKTVTGANTSVSKTTTTETNTSGPITATLVATSISPLTTATGASQTKIRTREETGPAGSLTTEPSITTTSITPVTSTTFTPFSTPQLETREDELRCVVNRTDASVNTHSGVILFRTLGSFCFFTLINHGTGSQVTNCSQIQTQNNTFSCELLDLKPATLYHFGIISQSDKKHFNISLRTAPSAVSSLSVSPSFTKIWVSWQPGPGQREAFRVMLSHEDVLIQNQMFKSTVTSCTLDGLRPGALYTLTVVTDAFGKQQNLTKDIRTVPAPVTQLKLKNNGSEDSLIISWTPAEGEVDEYLISIMSLSSSQIPLVRLLPNTSHWLFRGLTPGQVYQASVRSKSGELTSEAKTAGRTVPARPVWCKLLPLGEPVSLRLSWSPGKGQWEYYKVQLLNVSSVIISQRIDRTAEDFLFTSRHLLPGGLYIAKITVFSGSLNNTQSCDVRLVPAGVTQLNVSNEGTTDSLHVSWTKAEGDVDMYRMLLIQNSIVIKNESIQSQLTSHRFHSLRNGVNYRVVVISMRNGVSSKQRVSEGCTVPAAVGGVSVYWQHPAGDFDFYQIVIKHNNIIKHNSTVTPAQEECVFTDLVPGRLYTVIISTWSGKYEASVSTHGRTLPGGVRNLTLLSQGTQELGVSWAPAVGDVDHYEVQIVFNDMKVFHPVTLSSSSTQHVLSLLTPGRLYRIIVSSFSGPNLSTRSIQGRTAPKPPSCFFYGNVTNTSVEVKWAWPEGSDYNDFDLQWSPGDTLSVINPYQSPASPVRLLKGLYPGRLYTLRLRTVSRAGGHATYSQHLSAQIRTSPPPPSLSSRISKSSTYITESSISFSFNCSWFSDAHGAVQHFSIIVTESEVCLISVPINISLFEGHLNKLTADSQYLLSQEYEGNNFRREYIATQGPLPGTKDDFWKLVWEQNVQNVVMVTQCLEKGRSQYVYLHQCVRDVLRARKLRSEQENPLCAFYENVIPENL</sequence>
<dbReference type="InterPro" id="IPR036116">
    <property type="entry name" value="FN3_sf"/>
</dbReference>
<feature type="domain" description="Fibronectin type-III" evidence="4">
    <location>
        <begin position="1180"/>
        <end position="1276"/>
    </location>
</feature>
<dbReference type="InterPro" id="IPR013783">
    <property type="entry name" value="Ig-like_fold"/>
</dbReference>
<feature type="compositionally biased region" description="Low complexity" evidence="2">
    <location>
        <begin position="133"/>
        <end position="169"/>
    </location>
</feature>
<dbReference type="Pfam" id="PF00041">
    <property type="entry name" value="fn3"/>
    <property type="match status" value="6"/>
</dbReference>
<name>A0A556VBW1_BAGYA</name>
<dbReference type="SUPFAM" id="SSF52799">
    <property type="entry name" value="(Phosphotyrosine protein) phosphatases II"/>
    <property type="match status" value="1"/>
</dbReference>
<evidence type="ECO:0000259" key="3">
    <source>
        <dbReference type="PROSITE" id="PS50055"/>
    </source>
</evidence>
<comment type="caution">
    <text evidence="5">The sequence shown here is derived from an EMBL/GenBank/DDBJ whole genome shotgun (WGS) entry which is preliminary data.</text>
</comment>
<reference evidence="5 6" key="1">
    <citation type="journal article" date="2019" name="Genome Biol. Evol.">
        <title>Whole-Genome Sequencing of the Giant Devil Catfish, Bagarius yarrelli.</title>
        <authorList>
            <person name="Jiang W."/>
            <person name="Lv Y."/>
            <person name="Cheng L."/>
            <person name="Yang K."/>
            <person name="Chao B."/>
            <person name="Wang X."/>
            <person name="Li Y."/>
            <person name="Pan X."/>
            <person name="You X."/>
            <person name="Zhang Y."/>
            <person name="Yang J."/>
            <person name="Li J."/>
            <person name="Zhang X."/>
            <person name="Liu S."/>
            <person name="Sun C."/>
            <person name="Yang J."/>
            <person name="Shi Q."/>
        </authorList>
    </citation>
    <scope>NUCLEOTIDE SEQUENCE [LARGE SCALE GENOMIC DNA]</scope>
    <source>
        <strain evidence="5">JWS20170419001</strain>
        <tissue evidence="5">Muscle</tissue>
    </source>
</reference>
<keyword evidence="1" id="KW-0378">Hydrolase</keyword>
<dbReference type="InterPro" id="IPR050713">
    <property type="entry name" value="RTP_Phos/Ushers"/>
</dbReference>
<dbReference type="PROSITE" id="PS50055">
    <property type="entry name" value="TYR_PHOSPHATASE_PTP"/>
    <property type="match status" value="1"/>
</dbReference>
<feature type="region of interest" description="Disordered" evidence="2">
    <location>
        <begin position="521"/>
        <end position="564"/>
    </location>
</feature>